<dbReference type="SMART" id="SM00066">
    <property type="entry name" value="GAL4"/>
    <property type="match status" value="1"/>
</dbReference>
<dbReference type="Gene3D" id="4.10.240.10">
    <property type="entry name" value="Zn(2)-C6 fungal-type DNA-binding domain"/>
    <property type="match status" value="1"/>
</dbReference>
<sequence length="532" mass="58726">MVGVPGRSRGCKTCRKRKKRCDLQRPECGQCRGREAVCGGYDVDRMFVYQTGRGNDFAVKRPVPDRYTGATSTQLLRKKQMLPVLSVSESTAYNPRRPPSIIFPEAFVRSAYTEKVQSAFIQMYVPCGGLGPTDAEGKEFVNILPLLTVRDQALQLAVQAIGTAALGHATGNEALSRQGRVLYGKALSATAAALGNLSRAKSEATLMVPRIMALFEVLFGAEASSPVRAKSWLSHAVGETALILGRGPESYSHTDVAHSLFVNTRFRLVVSAIRSQKATTLNDKEWKTLPWMSRRKTAIDTLVDIFCGVPELREAVETLSSPALSESEAEKLRRHTVAKAWTLHLQLRDWLVANPGMVYTPTVSEATNPITPVSFPHLECACQTLRYWVVALLIYSYLDVASGISPEDDRSTEHSDRPHPRKYARLIARSASYFFEEQHGLAGATTVSFPLGMALLYMSKNVRTDAQYISIVVTAWERPFLPATIRDFLASMGKNVILPALTVNQEASNDASRAGSLRATEEWLVARNEEQE</sequence>
<evidence type="ECO:0000313" key="4">
    <source>
        <dbReference type="Proteomes" id="UP000758155"/>
    </source>
</evidence>
<dbReference type="EMBL" id="SWKV01000055">
    <property type="protein sequence ID" value="KAF3035835.1"/>
    <property type="molecule type" value="Genomic_DNA"/>
</dbReference>
<proteinExistence type="predicted"/>
<name>A0A9P4WLS5_9PLEO</name>
<evidence type="ECO:0000256" key="1">
    <source>
        <dbReference type="ARBA" id="ARBA00023242"/>
    </source>
</evidence>
<comment type="caution">
    <text evidence="3">The sequence shown here is derived from an EMBL/GenBank/DDBJ whole genome shotgun (WGS) entry which is preliminary data.</text>
</comment>
<keyword evidence="4" id="KW-1185">Reference proteome</keyword>
<reference evidence="3" key="1">
    <citation type="submission" date="2019-04" db="EMBL/GenBank/DDBJ databases">
        <title>Sequencing of skin fungus with MAO and IRED activity.</title>
        <authorList>
            <person name="Marsaioli A.J."/>
            <person name="Bonatto J.M.C."/>
            <person name="Reis Junior O."/>
        </authorList>
    </citation>
    <scope>NUCLEOTIDE SEQUENCE</scope>
    <source>
        <strain evidence="3">28M1</strain>
    </source>
</reference>
<accession>A0A9P4WLS5</accession>
<dbReference type="InterPro" id="IPR021858">
    <property type="entry name" value="Fun_TF"/>
</dbReference>
<dbReference type="CDD" id="cd00067">
    <property type="entry name" value="GAL4"/>
    <property type="match status" value="1"/>
</dbReference>
<dbReference type="PROSITE" id="PS50048">
    <property type="entry name" value="ZN2_CY6_FUNGAL_2"/>
    <property type="match status" value="1"/>
</dbReference>
<dbReference type="InterPro" id="IPR001138">
    <property type="entry name" value="Zn2Cys6_DnaBD"/>
</dbReference>
<dbReference type="Pfam" id="PF00172">
    <property type="entry name" value="Zn_clus"/>
    <property type="match status" value="1"/>
</dbReference>
<dbReference type="InterPro" id="IPR036864">
    <property type="entry name" value="Zn2-C6_fun-type_DNA-bd_sf"/>
</dbReference>
<dbReference type="Proteomes" id="UP000758155">
    <property type="component" value="Unassembled WGS sequence"/>
</dbReference>
<feature type="domain" description="Zn(2)-C6 fungal-type" evidence="2">
    <location>
        <begin position="10"/>
        <end position="38"/>
    </location>
</feature>
<dbReference type="AlphaFoldDB" id="A0A9P4WLS5"/>
<dbReference type="SUPFAM" id="SSF57701">
    <property type="entry name" value="Zn2/Cys6 DNA-binding domain"/>
    <property type="match status" value="1"/>
</dbReference>
<dbReference type="PANTHER" id="PTHR38111">
    <property type="entry name" value="ZN(2)-C6 FUNGAL-TYPE DOMAIN-CONTAINING PROTEIN-RELATED"/>
    <property type="match status" value="1"/>
</dbReference>
<dbReference type="GO" id="GO:0008270">
    <property type="term" value="F:zinc ion binding"/>
    <property type="evidence" value="ECO:0007669"/>
    <property type="project" value="InterPro"/>
</dbReference>
<dbReference type="PANTHER" id="PTHR38111:SF11">
    <property type="entry name" value="TRANSCRIPTION FACTOR DOMAIN-CONTAINING PROTEIN-RELATED"/>
    <property type="match status" value="1"/>
</dbReference>
<dbReference type="GO" id="GO:0000981">
    <property type="term" value="F:DNA-binding transcription factor activity, RNA polymerase II-specific"/>
    <property type="evidence" value="ECO:0007669"/>
    <property type="project" value="InterPro"/>
</dbReference>
<dbReference type="InterPro" id="IPR053178">
    <property type="entry name" value="Osmoadaptation_assoc"/>
</dbReference>
<dbReference type="OrthoDB" id="3525185at2759"/>
<protein>
    <recommendedName>
        <fullName evidence="2">Zn(2)-C6 fungal-type domain-containing protein</fullName>
    </recommendedName>
</protein>
<dbReference type="Pfam" id="PF11951">
    <property type="entry name" value="Fungal_trans_2"/>
    <property type="match status" value="1"/>
</dbReference>
<gene>
    <name evidence="3" type="ORF">E8E12_007009</name>
</gene>
<keyword evidence="1" id="KW-0539">Nucleus</keyword>
<evidence type="ECO:0000313" key="3">
    <source>
        <dbReference type="EMBL" id="KAF3035835.1"/>
    </source>
</evidence>
<organism evidence="3 4">
    <name type="scientific">Didymella heteroderae</name>
    <dbReference type="NCBI Taxonomy" id="1769908"/>
    <lineage>
        <taxon>Eukaryota</taxon>
        <taxon>Fungi</taxon>
        <taxon>Dikarya</taxon>
        <taxon>Ascomycota</taxon>
        <taxon>Pezizomycotina</taxon>
        <taxon>Dothideomycetes</taxon>
        <taxon>Pleosporomycetidae</taxon>
        <taxon>Pleosporales</taxon>
        <taxon>Pleosporineae</taxon>
        <taxon>Didymellaceae</taxon>
        <taxon>Didymella</taxon>
    </lineage>
</organism>
<evidence type="ECO:0000259" key="2">
    <source>
        <dbReference type="PROSITE" id="PS50048"/>
    </source>
</evidence>
<dbReference type="PROSITE" id="PS00463">
    <property type="entry name" value="ZN2_CY6_FUNGAL_1"/>
    <property type="match status" value="1"/>
</dbReference>